<evidence type="ECO:0000313" key="3">
    <source>
        <dbReference type="RefSeq" id="XP_040501714.1"/>
    </source>
</evidence>
<feature type="region of interest" description="Disordered" evidence="1">
    <location>
        <begin position="344"/>
        <end position="427"/>
    </location>
</feature>
<dbReference type="Proteomes" id="UP000261680">
    <property type="component" value="Unplaced"/>
</dbReference>
<name>A0A8M1H5E4_URSMA</name>
<feature type="compositionally biased region" description="Polar residues" evidence="1">
    <location>
        <begin position="121"/>
        <end position="141"/>
    </location>
</feature>
<keyword evidence="2" id="KW-1185">Reference proteome</keyword>
<dbReference type="CTD" id="109314266"/>
<evidence type="ECO:0000313" key="2">
    <source>
        <dbReference type="Proteomes" id="UP000261680"/>
    </source>
</evidence>
<gene>
    <name evidence="3" type="primary">CUNH1orf167</name>
</gene>
<dbReference type="KEGG" id="umr:103666861"/>
<proteinExistence type="predicted"/>
<feature type="compositionally biased region" description="Low complexity" evidence="1">
    <location>
        <begin position="905"/>
        <end position="918"/>
    </location>
</feature>
<feature type="compositionally biased region" description="Low complexity" evidence="1">
    <location>
        <begin position="159"/>
        <end position="173"/>
    </location>
</feature>
<dbReference type="AlphaFoldDB" id="A0A8M1H5E4"/>
<feature type="region of interest" description="Disordered" evidence="1">
    <location>
        <begin position="257"/>
        <end position="283"/>
    </location>
</feature>
<feature type="region of interest" description="Disordered" evidence="1">
    <location>
        <begin position="905"/>
        <end position="925"/>
    </location>
</feature>
<feature type="region of interest" description="Disordered" evidence="1">
    <location>
        <begin position="605"/>
        <end position="638"/>
    </location>
</feature>
<accession>A0A8M1H5E4</accession>
<dbReference type="PANTHER" id="PTHR38493:SF1">
    <property type="entry name" value="SFI1 SPINDLE BODY DOMAIN-CONTAINING PROTEIN"/>
    <property type="match status" value="1"/>
</dbReference>
<feature type="region of interest" description="Disordered" evidence="1">
    <location>
        <begin position="295"/>
        <end position="316"/>
    </location>
</feature>
<feature type="compositionally biased region" description="Polar residues" evidence="1">
    <location>
        <begin position="94"/>
        <end position="105"/>
    </location>
</feature>
<sequence length="1273" mass="138722">MELRPDASHKENVPPRPVTPLRPEQRRFLKSRGVSLGSRHGQWVRACQAQSGRPAAAPSPGAVLRREPCQGVQTNLAGPSPGLSVVLKDTTDRQMNSSLQQQSNVQPPADRPQRRAREFAIQQSNLRMRGTSSAECRSHSSPRLWPHTTPQGRPRPRGSLACPSSSLSQSGLLATDTPGPDVQPAAGFGPFNGHTQPGSRPWCGLGSWPSRFRGEPLTLEDLTVPVQSQARTPSQPAIHQLLASVRHLERAVAHLRCQASQEPSNGQALPAHPQPSQPVLASWDGRKKHLPGLRETADFPETQGTQAGLSDFQASRKPASLETTLGILTGDFLDPKQGIRLANPLRQGENFSLGPTYRSGQRGDPQTPRGAGSREARLCSSVRSHAARGGQPRREGGEVTLQEQVSKEEERTTSCPPDAAPARSTVQEKARNAVSLESKTARRLWLSRCFRAWWHLVQKRQAAAAAEALGPRQPLRRSLWALCQAPRHQEAQLEAVWRRHTQALLAQSFQKWRNRTLQQKQEQPHIQAGPGPPPSGAGQGQVPSGREPVVDPTRRSSPGSPREEAGAWPRPAGGNGVEQMLQALQQRAVFLLWCHQKEWARQDKGVQGEVSQVTLRTQRRQRPPQAWRSPAADAPREASLDTQQRGAWLCRCFGAWQQFVQRAARYQARLAHCRAGTLRTCLQQWVWMKRLRASDGAKVTQLALCRRKAGNVALCSSAPGVATAHGLGVVARAQGRPPEQGGGSLQKACRTLALHRALLLWRTRLSQHQRADSFLRGTRQQQIRGILRAWHLKACGPSTPSDSARTTLAPEPLLGCSPPRSSLEKASRAPAFLDTLRLSFLWASGQRLKARCFLLWQVRAQRSQGAARWHRCTLQRRAAGPACKVPEVGTGPSPGPEDLRVLGLAASSSSSETPSGSPRAASTAQPLSGLVWSCERHRGGPGHGSRSGWPEKGCGGHICHKAGCPSSQGLGTRAVCGPGLRGPLEEPHAGEPGGQAAEEGPGPAGLHRVASSSGPALQGPPAGRRETGPVPDTVDARVPPTPGQQSPCCPEAECQTHGYGTLPGPGQHDSHAGQRKQREMSWAQSDKGPPLRWQWPGCASRVQGQPPTRPGGDCSSEAGVLKGQGEAAKRGLGRKYLQRWHREALLRRLQGSQRARRLAATWQHWVDAQGAEQLARTLLRQWHLERAWRVWRRRVLRLWVAQRSQQQEGARVLAQAFEKWRQHLAARGWKRGATSGLIPLSQAGIRNPGSRLEAAGTRVCGGRCVEQGTQLQL</sequence>
<dbReference type="InterPro" id="IPR031473">
    <property type="entry name" value="DUF4684"/>
</dbReference>
<dbReference type="PANTHER" id="PTHR38493">
    <property type="entry name" value="CHROMOSOME 1 OPEN READING FRAME 167"/>
    <property type="match status" value="1"/>
</dbReference>
<feature type="region of interest" description="Disordered" evidence="1">
    <location>
        <begin position="1"/>
        <end position="25"/>
    </location>
</feature>
<feature type="region of interest" description="Disordered" evidence="1">
    <location>
        <begin position="515"/>
        <end position="574"/>
    </location>
</feature>
<protein>
    <submittedName>
        <fullName evidence="3">Uncharacterized protein C1orf167 homolog</fullName>
    </submittedName>
</protein>
<feature type="compositionally biased region" description="Low complexity" evidence="1">
    <location>
        <begin position="994"/>
        <end position="1005"/>
    </location>
</feature>
<dbReference type="OrthoDB" id="9043019at2759"/>
<dbReference type="Pfam" id="PF15736">
    <property type="entry name" value="DUF4684"/>
    <property type="match status" value="2"/>
</dbReference>
<feature type="compositionally biased region" description="Low complexity" evidence="1">
    <location>
        <begin position="623"/>
        <end position="632"/>
    </location>
</feature>
<feature type="compositionally biased region" description="Polar residues" evidence="1">
    <location>
        <begin position="258"/>
        <end position="267"/>
    </location>
</feature>
<feature type="compositionally biased region" description="Basic and acidic residues" evidence="1">
    <location>
        <begin position="1"/>
        <end position="13"/>
    </location>
</feature>
<feature type="region of interest" description="Disordered" evidence="1">
    <location>
        <begin position="94"/>
        <end position="207"/>
    </location>
</feature>
<reference evidence="3" key="1">
    <citation type="submission" date="2025-08" db="UniProtKB">
        <authorList>
            <consortium name="RefSeq"/>
        </authorList>
    </citation>
    <scope>IDENTIFICATION</scope>
    <source>
        <tissue evidence="3">Whole blood</tissue>
    </source>
</reference>
<dbReference type="RefSeq" id="XP_040501714.1">
    <property type="nucleotide sequence ID" value="XM_040645780.1"/>
</dbReference>
<feature type="compositionally biased region" description="Basic and acidic residues" evidence="1">
    <location>
        <begin position="1068"/>
        <end position="1079"/>
    </location>
</feature>
<feature type="region of interest" description="Disordered" evidence="1">
    <location>
        <begin position="981"/>
        <end position="1119"/>
    </location>
</feature>
<evidence type="ECO:0000256" key="1">
    <source>
        <dbReference type="SAM" id="MobiDB-lite"/>
    </source>
</evidence>
<organism evidence="2 3">
    <name type="scientific">Ursus maritimus</name>
    <name type="common">Polar bear</name>
    <name type="synonym">Thalarctos maritimus</name>
    <dbReference type="NCBI Taxonomy" id="29073"/>
    <lineage>
        <taxon>Eukaryota</taxon>
        <taxon>Metazoa</taxon>
        <taxon>Chordata</taxon>
        <taxon>Craniata</taxon>
        <taxon>Vertebrata</taxon>
        <taxon>Euteleostomi</taxon>
        <taxon>Mammalia</taxon>
        <taxon>Eutheria</taxon>
        <taxon>Laurasiatheria</taxon>
        <taxon>Carnivora</taxon>
        <taxon>Caniformia</taxon>
        <taxon>Ursidae</taxon>
        <taxon>Ursus</taxon>
    </lineage>
</organism>
<dbReference type="GeneID" id="103666861"/>